<organism evidence="1 2">
    <name type="scientific">Cirrhinus mrigala</name>
    <name type="common">Mrigala</name>
    <dbReference type="NCBI Taxonomy" id="683832"/>
    <lineage>
        <taxon>Eukaryota</taxon>
        <taxon>Metazoa</taxon>
        <taxon>Chordata</taxon>
        <taxon>Craniata</taxon>
        <taxon>Vertebrata</taxon>
        <taxon>Euteleostomi</taxon>
        <taxon>Actinopterygii</taxon>
        <taxon>Neopterygii</taxon>
        <taxon>Teleostei</taxon>
        <taxon>Ostariophysi</taxon>
        <taxon>Cypriniformes</taxon>
        <taxon>Cyprinidae</taxon>
        <taxon>Labeoninae</taxon>
        <taxon>Labeonini</taxon>
        <taxon>Cirrhinus</taxon>
    </lineage>
</organism>
<dbReference type="EMBL" id="JAMKFB020000306">
    <property type="protein sequence ID" value="KAL0150145.1"/>
    <property type="molecule type" value="Genomic_DNA"/>
</dbReference>
<dbReference type="Proteomes" id="UP001529510">
    <property type="component" value="Unassembled WGS sequence"/>
</dbReference>
<keyword evidence="2" id="KW-1185">Reference proteome</keyword>
<evidence type="ECO:0000313" key="1">
    <source>
        <dbReference type="EMBL" id="KAL0150145.1"/>
    </source>
</evidence>
<proteinExistence type="predicted"/>
<gene>
    <name evidence="1" type="ORF">M9458_054572</name>
</gene>
<protein>
    <submittedName>
        <fullName evidence="1">Uncharacterized protein</fullName>
    </submittedName>
</protein>
<accession>A0ABD0MKH6</accession>
<evidence type="ECO:0000313" key="2">
    <source>
        <dbReference type="Proteomes" id="UP001529510"/>
    </source>
</evidence>
<sequence>MATSPSSSSTCVDIDAPDALSISTPIWPLPVQTQTFPGLPPCAPTMYNISTPHSFTYPGTQVQMLSTALGGSSPVQPLSWPSQHDSMQICLSMDVTSRSVAQHDLPGIFSTPGQVKPVNELTLVLKASCSEHENQISDLAAKVESNNQQVVTLMTAAKQQEAAEADQLIKAVQLMITKEIQKNGTILHLYSPG</sequence>
<reference evidence="1 2" key="1">
    <citation type="submission" date="2024-05" db="EMBL/GenBank/DDBJ databases">
        <title>Genome sequencing and assembly of Indian major carp, Cirrhinus mrigala (Hamilton, 1822).</title>
        <authorList>
            <person name="Mohindra V."/>
            <person name="Chowdhury L.M."/>
            <person name="Lal K."/>
            <person name="Jena J.K."/>
        </authorList>
    </citation>
    <scope>NUCLEOTIDE SEQUENCE [LARGE SCALE GENOMIC DNA]</scope>
    <source>
        <strain evidence="1">CM1030</strain>
        <tissue evidence="1">Blood</tissue>
    </source>
</reference>
<dbReference type="AlphaFoldDB" id="A0ABD0MKH6"/>
<comment type="caution">
    <text evidence="1">The sequence shown here is derived from an EMBL/GenBank/DDBJ whole genome shotgun (WGS) entry which is preliminary data.</text>
</comment>
<name>A0ABD0MKH6_CIRMR</name>